<dbReference type="CDD" id="cd07233">
    <property type="entry name" value="GlxI_Zn"/>
    <property type="match status" value="1"/>
</dbReference>
<feature type="domain" description="VOC" evidence="13">
    <location>
        <begin position="1"/>
        <end position="142"/>
    </location>
</feature>
<feature type="active site" description="Proton donor/acceptor" evidence="11">
    <location>
        <position position="138"/>
    </location>
</feature>
<keyword evidence="6" id="KW-0456">Lyase</keyword>
<reference evidence="15" key="1">
    <citation type="journal article" date="2018" name="Nat. Microbiol.">
        <title>Leveraging single-cell genomics to expand the fungal tree of life.</title>
        <authorList>
            <person name="Ahrendt S.R."/>
            <person name="Quandt C.A."/>
            <person name="Ciobanu D."/>
            <person name="Clum A."/>
            <person name="Salamov A."/>
            <person name="Andreopoulos B."/>
            <person name="Cheng J.F."/>
            <person name="Woyke T."/>
            <person name="Pelin A."/>
            <person name="Henrissat B."/>
            <person name="Reynolds N.K."/>
            <person name="Benny G.L."/>
            <person name="Smith M.E."/>
            <person name="James T.Y."/>
            <person name="Grigoriev I.V."/>
        </authorList>
    </citation>
    <scope>NUCLEOTIDE SEQUENCE [LARGE SCALE GENOMIC DNA]</scope>
</reference>
<name>A0A4V1IRI2_9FUNG</name>
<feature type="binding site" evidence="12">
    <location>
        <position position="63"/>
    </location>
    <ligand>
        <name>Zn(2+)</name>
        <dbReference type="ChEBI" id="CHEBI:29105"/>
        <note>ligand shared between dimeric partners</note>
    </ligand>
</feature>
<evidence type="ECO:0000313" key="14">
    <source>
        <dbReference type="EMBL" id="RKO90147.1"/>
    </source>
</evidence>
<protein>
    <recommendedName>
        <fullName evidence="3">lactoylglutathione lyase</fullName>
        <ecNumber evidence="3">4.4.1.5</ecNumber>
    </recommendedName>
    <alternativeName>
        <fullName evidence="8">Aldoketomutase</fullName>
    </alternativeName>
    <alternativeName>
        <fullName evidence="7">Ketone-aldehyde mutase</fullName>
    </alternativeName>
    <alternativeName>
        <fullName evidence="9">Methylglyoxalase</fullName>
    </alternativeName>
    <alternativeName>
        <fullName evidence="10">S-D-lactoylglutathione methylglyoxal lyase</fullName>
    </alternativeName>
</protein>
<comment type="pathway">
    <text evidence="1">Secondary metabolite metabolism; methylglyoxal degradation; (R)-lactate from methylglyoxal: step 1/2.</text>
</comment>
<evidence type="ECO:0000256" key="3">
    <source>
        <dbReference type="ARBA" id="ARBA00012081"/>
    </source>
</evidence>
<dbReference type="SUPFAM" id="SSF54593">
    <property type="entry name" value="Glyoxalase/Bleomycin resistance protein/Dihydroxybiphenyl dioxygenase"/>
    <property type="match status" value="1"/>
</dbReference>
<comment type="cofactor">
    <cofactor evidence="12">
        <name>Zn(2+)</name>
        <dbReference type="ChEBI" id="CHEBI:29105"/>
    </cofactor>
    <text evidence="12">Binds 1 zinc ion per subunit. In the homodimer, two zinc ions are bound between subunits.</text>
</comment>
<dbReference type="Pfam" id="PF00903">
    <property type="entry name" value="Glyoxalase"/>
    <property type="match status" value="1"/>
</dbReference>
<dbReference type="GO" id="GO:0046872">
    <property type="term" value="F:metal ion binding"/>
    <property type="evidence" value="ECO:0007669"/>
    <property type="project" value="UniProtKB-KW"/>
</dbReference>
<dbReference type="PANTHER" id="PTHR10374:SF30">
    <property type="entry name" value="LACTOYLGLUTATHIONE LYASE"/>
    <property type="match status" value="1"/>
</dbReference>
<evidence type="ECO:0000256" key="1">
    <source>
        <dbReference type="ARBA" id="ARBA00005008"/>
    </source>
</evidence>
<feature type="binding site" evidence="12">
    <location>
        <position position="138"/>
    </location>
    <ligand>
        <name>Zn(2+)</name>
        <dbReference type="ChEBI" id="CHEBI:29105"/>
        <note>ligand shared between dimeric partners</note>
    </ligand>
</feature>
<comment type="similarity">
    <text evidence="2">Belongs to the glyoxalase I family.</text>
</comment>
<sequence>MDRVRDPVKSIEFYTKLFGMSLITRKDFPEAKFSLYFLGHNVPPLATEEERARYAFSVPGVLELTHNHGTEVDSAFEGYKSGNEPEHRGYGHIGITVDNVEALCEKLDGAGCRFIKRPNEGRMKSIAFVTDPDGYWIELIPKGF</sequence>
<dbReference type="InterPro" id="IPR018146">
    <property type="entry name" value="Glyoxalase_1_CS"/>
</dbReference>
<dbReference type="PROSITE" id="PS51819">
    <property type="entry name" value="VOC"/>
    <property type="match status" value="1"/>
</dbReference>
<dbReference type="InterPro" id="IPR004361">
    <property type="entry name" value="Glyoxalase_1"/>
</dbReference>
<proteinExistence type="inferred from homology"/>
<evidence type="ECO:0000256" key="11">
    <source>
        <dbReference type="PIRSR" id="PIRSR604361-1"/>
    </source>
</evidence>
<keyword evidence="4 12" id="KW-0479">Metal-binding</keyword>
<dbReference type="InterPro" id="IPR004360">
    <property type="entry name" value="Glyas_Fos-R_dOase_dom"/>
</dbReference>
<dbReference type="Proteomes" id="UP000269721">
    <property type="component" value="Unassembled WGS sequence"/>
</dbReference>
<evidence type="ECO:0000256" key="5">
    <source>
        <dbReference type="ARBA" id="ARBA00022833"/>
    </source>
</evidence>
<dbReference type="InterPro" id="IPR037523">
    <property type="entry name" value="VOC_core"/>
</dbReference>
<evidence type="ECO:0000256" key="8">
    <source>
        <dbReference type="ARBA" id="ARBA00030892"/>
    </source>
</evidence>
<keyword evidence="5 12" id="KW-0862">Zinc</keyword>
<dbReference type="EMBL" id="KZ995703">
    <property type="protein sequence ID" value="RKO90147.1"/>
    <property type="molecule type" value="Genomic_DNA"/>
</dbReference>
<feature type="binding site" evidence="12">
    <location>
        <position position="92"/>
    </location>
    <ligand>
        <name>Zn(2+)</name>
        <dbReference type="ChEBI" id="CHEBI:29105"/>
        <note>ligand shared between dimeric partners</note>
    </ligand>
</feature>
<dbReference type="PROSITE" id="PS00935">
    <property type="entry name" value="GLYOXALASE_I_2"/>
    <property type="match status" value="1"/>
</dbReference>
<accession>A0A4V1IRI2</accession>
<evidence type="ECO:0000256" key="6">
    <source>
        <dbReference type="ARBA" id="ARBA00023239"/>
    </source>
</evidence>
<evidence type="ECO:0000256" key="9">
    <source>
        <dbReference type="ARBA" id="ARBA00032460"/>
    </source>
</evidence>
<gene>
    <name evidence="14" type="ORF">BDK51DRAFT_36309</name>
</gene>
<keyword evidence="15" id="KW-1185">Reference proteome</keyword>
<evidence type="ECO:0000256" key="7">
    <source>
        <dbReference type="ARBA" id="ARBA00030291"/>
    </source>
</evidence>
<dbReference type="EC" id="4.4.1.5" evidence="3"/>
<dbReference type="InterPro" id="IPR029068">
    <property type="entry name" value="Glyas_Bleomycin-R_OHBP_Dase"/>
</dbReference>
<dbReference type="AlphaFoldDB" id="A0A4V1IRI2"/>
<dbReference type="Gene3D" id="3.10.180.10">
    <property type="entry name" value="2,3-Dihydroxybiphenyl 1,2-Dioxygenase, domain 1"/>
    <property type="match status" value="1"/>
</dbReference>
<evidence type="ECO:0000256" key="2">
    <source>
        <dbReference type="ARBA" id="ARBA00010363"/>
    </source>
</evidence>
<dbReference type="OrthoDB" id="16820at2759"/>
<evidence type="ECO:0000259" key="13">
    <source>
        <dbReference type="PROSITE" id="PS51819"/>
    </source>
</evidence>
<dbReference type="PANTHER" id="PTHR10374">
    <property type="entry name" value="LACTOYLGLUTATHIONE LYASE GLYOXALASE I"/>
    <property type="match status" value="1"/>
</dbReference>
<evidence type="ECO:0000256" key="4">
    <source>
        <dbReference type="ARBA" id="ARBA00022723"/>
    </source>
</evidence>
<organism evidence="14 15">
    <name type="scientific">Blyttiomyces helicus</name>
    <dbReference type="NCBI Taxonomy" id="388810"/>
    <lineage>
        <taxon>Eukaryota</taxon>
        <taxon>Fungi</taxon>
        <taxon>Fungi incertae sedis</taxon>
        <taxon>Chytridiomycota</taxon>
        <taxon>Chytridiomycota incertae sedis</taxon>
        <taxon>Chytridiomycetes</taxon>
        <taxon>Chytridiomycetes incertae sedis</taxon>
        <taxon>Blyttiomyces</taxon>
    </lineage>
</organism>
<evidence type="ECO:0000313" key="15">
    <source>
        <dbReference type="Proteomes" id="UP000269721"/>
    </source>
</evidence>
<dbReference type="NCBIfam" id="TIGR00068">
    <property type="entry name" value="glyox_I"/>
    <property type="match status" value="1"/>
</dbReference>
<dbReference type="GO" id="GO:0004462">
    <property type="term" value="F:lactoylglutathione lyase activity"/>
    <property type="evidence" value="ECO:0007669"/>
    <property type="project" value="UniProtKB-EC"/>
</dbReference>
<dbReference type="UniPathway" id="UPA00619">
    <property type="reaction ID" value="UER00675"/>
</dbReference>
<evidence type="ECO:0000256" key="10">
    <source>
        <dbReference type="ARBA" id="ARBA00033298"/>
    </source>
</evidence>
<evidence type="ECO:0000256" key="12">
    <source>
        <dbReference type="PIRSR" id="PIRSR604361-3"/>
    </source>
</evidence>